<dbReference type="eggNOG" id="ENOG502S6SD">
    <property type="taxonomic scope" value="Eukaryota"/>
</dbReference>
<reference evidence="5 6" key="1">
    <citation type="submission" date="2009-11" db="EMBL/GenBank/DDBJ databases">
        <title>Annotation of Allomyces macrogynus ATCC 38327.</title>
        <authorList>
            <consortium name="The Broad Institute Genome Sequencing Platform"/>
            <person name="Russ C."/>
            <person name="Cuomo C."/>
            <person name="Burger G."/>
            <person name="Gray M.W."/>
            <person name="Holland P.W.H."/>
            <person name="King N."/>
            <person name="Lang F.B.F."/>
            <person name="Roger A.J."/>
            <person name="Ruiz-Trillo I."/>
            <person name="Young S.K."/>
            <person name="Zeng Q."/>
            <person name="Gargeya S."/>
            <person name="Fitzgerald M."/>
            <person name="Haas B."/>
            <person name="Abouelleil A."/>
            <person name="Alvarado L."/>
            <person name="Arachchi H.M."/>
            <person name="Berlin A."/>
            <person name="Chapman S.B."/>
            <person name="Gearin G."/>
            <person name="Goldberg J."/>
            <person name="Griggs A."/>
            <person name="Gujja S."/>
            <person name="Hansen M."/>
            <person name="Heiman D."/>
            <person name="Howarth C."/>
            <person name="Larimer J."/>
            <person name="Lui A."/>
            <person name="MacDonald P.J.P."/>
            <person name="McCowen C."/>
            <person name="Montmayeur A."/>
            <person name="Murphy C."/>
            <person name="Neiman D."/>
            <person name="Pearson M."/>
            <person name="Priest M."/>
            <person name="Roberts A."/>
            <person name="Saif S."/>
            <person name="Shea T."/>
            <person name="Sisk P."/>
            <person name="Stolte C."/>
            <person name="Sykes S."/>
            <person name="Wortman J."/>
            <person name="Nusbaum C."/>
            <person name="Birren B."/>
        </authorList>
    </citation>
    <scope>NUCLEOTIDE SEQUENCE [LARGE SCALE GENOMIC DNA]</scope>
    <source>
        <strain evidence="5 6">ATCC 38327</strain>
    </source>
</reference>
<evidence type="ECO:0000256" key="2">
    <source>
        <dbReference type="ARBA" id="ARBA00023136"/>
    </source>
</evidence>
<comment type="subcellular location">
    <subcellularLocation>
        <location evidence="4">Peroxisome membrane</location>
    </subcellularLocation>
</comment>
<dbReference type="Proteomes" id="UP000054350">
    <property type="component" value="Unassembled WGS sequence"/>
</dbReference>
<protein>
    <recommendedName>
        <fullName evidence="7">Peroxisomal biogenesis factor 11</fullName>
    </recommendedName>
</protein>
<gene>
    <name evidence="5" type="ORF">AMAG_04379</name>
</gene>
<proteinExistence type="predicted"/>
<dbReference type="GO" id="GO:0016559">
    <property type="term" value="P:peroxisome fission"/>
    <property type="evidence" value="ECO:0007669"/>
    <property type="project" value="InterPro"/>
</dbReference>
<sequence length="267" mass="29930">MGASSAPIPFTLPADRVKKYLQVADGRDKALKIIQYCIKVVLWSELVTKSRHADVHQRIKSVASHFSTTRKILRLAHCVEPYLELRDLLREGEPWRSIRDMAKKGLHTRGVMQVFAVVIAGMGIVNDCVDDVICLAKIGALDKKWIDRLEMTSSRMWMASIIYDILDNLRGMGKIATDLATRQRALATAIASKEVDADQLATDRSAVAALEQKLFVQRVSFFKLCADYAFDYVDVFHVTGRRGDGIQAIAGFIAALLSTYKLWLKTK</sequence>
<keyword evidence="2" id="KW-0472">Membrane</keyword>
<dbReference type="Pfam" id="PF05648">
    <property type="entry name" value="PEX11"/>
    <property type="match status" value="1"/>
</dbReference>
<keyword evidence="1" id="KW-0962">Peroxisome biogenesis</keyword>
<keyword evidence="6" id="KW-1185">Reference proteome</keyword>
<evidence type="ECO:0000313" key="6">
    <source>
        <dbReference type="Proteomes" id="UP000054350"/>
    </source>
</evidence>
<dbReference type="InterPro" id="IPR008733">
    <property type="entry name" value="PEX11"/>
</dbReference>
<dbReference type="PANTHER" id="PTHR12652:SF19">
    <property type="entry name" value="PEROXISOMAL BIOGENESIS FACTOR 11"/>
    <property type="match status" value="1"/>
</dbReference>
<dbReference type="PANTHER" id="PTHR12652">
    <property type="entry name" value="PEROXISOMAL BIOGENESIS FACTOR 11"/>
    <property type="match status" value="1"/>
</dbReference>
<keyword evidence="3" id="KW-0576">Peroxisome</keyword>
<dbReference type="OrthoDB" id="411017at2759"/>
<dbReference type="STRING" id="578462.A0A0L0S8V4"/>
<evidence type="ECO:0008006" key="7">
    <source>
        <dbReference type="Google" id="ProtNLM"/>
    </source>
</evidence>
<evidence type="ECO:0000313" key="5">
    <source>
        <dbReference type="EMBL" id="KNE58835.1"/>
    </source>
</evidence>
<accession>A0A0L0S8V4</accession>
<dbReference type="VEuPathDB" id="FungiDB:AMAG_04379"/>
<dbReference type="AlphaFoldDB" id="A0A0L0S8V4"/>
<reference evidence="6" key="2">
    <citation type="submission" date="2009-11" db="EMBL/GenBank/DDBJ databases">
        <title>The Genome Sequence of Allomyces macrogynus strain ATCC 38327.</title>
        <authorList>
            <consortium name="The Broad Institute Genome Sequencing Platform"/>
            <person name="Russ C."/>
            <person name="Cuomo C."/>
            <person name="Shea T."/>
            <person name="Young S.K."/>
            <person name="Zeng Q."/>
            <person name="Koehrsen M."/>
            <person name="Haas B."/>
            <person name="Borodovsky M."/>
            <person name="Guigo R."/>
            <person name="Alvarado L."/>
            <person name="Berlin A."/>
            <person name="Borenstein D."/>
            <person name="Chen Z."/>
            <person name="Engels R."/>
            <person name="Freedman E."/>
            <person name="Gellesch M."/>
            <person name="Goldberg J."/>
            <person name="Griggs A."/>
            <person name="Gujja S."/>
            <person name="Heiman D."/>
            <person name="Hepburn T."/>
            <person name="Howarth C."/>
            <person name="Jen D."/>
            <person name="Larson L."/>
            <person name="Lewis B."/>
            <person name="Mehta T."/>
            <person name="Park D."/>
            <person name="Pearson M."/>
            <person name="Roberts A."/>
            <person name="Saif S."/>
            <person name="Shenoy N."/>
            <person name="Sisk P."/>
            <person name="Stolte C."/>
            <person name="Sykes S."/>
            <person name="Walk T."/>
            <person name="White J."/>
            <person name="Yandava C."/>
            <person name="Burger G."/>
            <person name="Gray M.W."/>
            <person name="Holland P.W.H."/>
            <person name="King N."/>
            <person name="Lang F.B.F."/>
            <person name="Roger A.J."/>
            <person name="Ruiz-Trillo I."/>
            <person name="Lander E."/>
            <person name="Nusbaum C."/>
        </authorList>
    </citation>
    <scope>NUCLEOTIDE SEQUENCE [LARGE SCALE GENOMIC DNA]</scope>
    <source>
        <strain evidence="6">ATCC 38327</strain>
    </source>
</reference>
<name>A0A0L0S8V4_ALLM3</name>
<dbReference type="GO" id="GO:0005778">
    <property type="term" value="C:peroxisomal membrane"/>
    <property type="evidence" value="ECO:0007669"/>
    <property type="project" value="UniProtKB-SubCell"/>
</dbReference>
<dbReference type="EMBL" id="GG745333">
    <property type="protein sequence ID" value="KNE58835.1"/>
    <property type="molecule type" value="Genomic_DNA"/>
</dbReference>
<dbReference type="OMA" id="GELMANW"/>
<evidence type="ECO:0000256" key="1">
    <source>
        <dbReference type="ARBA" id="ARBA00022593"/>
    </source>
</evidence>
<organism evidence="5 6">
    <name type="scientific">Allomyces macrogynus (strain ATCC 38327)</name>
    <name type="common">Allomyces javanicus var. macrogynus</name>
    <dbReference type="NCBI Taxonomy" id="578462"/>
    <lineage>
        <taxon>Eukaryota</taxon>
        <taxon>Fungi</taxon>
        <taxon>Fungi incertae sedis</taxon>
        <taxon>Blastocladiomycota</taxon>
        <taxon>Blastocladiomycetes</taxon>
        <taxon>Blastocladiales</taxon>
        <taxon>Blastocladiaceae</taxon>
        <taxon>Allomyces</taxon>
    </lineage>
</organism>
<evidence type="ECO:0000256" key="4">
    <source>
        <dbReference type="ARBA" id="ARBA00046271"/>
    </source>
</evidence>
<evidence type="ECO:0000256" key="3">
    <source>
        <dbReference type="ARBA" id="ARBA00023140"/>
    </source>
</evidence>